<evidence type="ECO:0000256" key="2">
    <source>
        <dbReference type="ARBA" id="ARBA00009776"/>
    </source>
</evidence>
<evidence type="ECO:0000256" key="4">
    <source>
        <dbReference type="ARBA" id="ARBA00022727"/>
    </source>
</evidence>
<evidence type="ECO:0000256" key="8">
    <source>
        <dbReference type="HAMAP-Rule" id="MF_00165"/>
    </source>
</evidence>
<sequence>MQKSRFIAVEGLDGAGKSTQIDLLTRYYHQQGIETRFIHFPRSQNGGVFGDLVAKFLRGEFGDVKNVHPQLVALIFAEDRKDFASTINEWLANGYTVLVDRYVLSNIAFQCAKLSTEAEKKELREWINMFEYGYNRIPQPDLSIYLDVPFSHTEQALTKRMKNEDRSYLNGKEDIHEKDFSLQLAVRKEYEVLADTDPAITKIVCYDKTDKMLPIAEIHANIVACLDKLI</sequence>
<evidence type="ECO:0000313" key="11">
    <source>
        <dbReference type="EMBL" id="WQG87514.1"/>
    </source>
</evidence>
<evidence type="ECO:0000256" key="3">
    <source>
        <dbReference type="ARBA" id="ARBA00022679"/>
    </source>
</evidence>
<dbReference type="InterPro" id="IPR018094">
    <property type="entry name" value="Thymidylate_kinase"/>
</dbReference>
<dbReference type="InterPro" id="IPR027417">
    <property type="entry name" value="P-loop_NTPase"/>
</dbReference>
<reference evidence="10 12" key="1">
    <citation type="submission" date="2016-11" db="EMBL/GenBank/DDBJ databases">
        <authorList>
            <person name="Jaros S."/>
            <person name="Januszkiewicz K."/>
            <person name="Wedrychowicz H."/>
        </authorList>
    </citation>
    <scope>NUCLEOTIDE SEQUENCE [LARGE SCALE GENOMIC DNA]</scope>
    <source>
        <strain evidence="10 12">DSM 784</strain>
    </source>
</reference>
<organism evidence="10 12">
    <name type="scientific">Chitinophaga sancti</name>
    <dbReference type="NCBI Taxonomy" id="1004"/>
    <lineage>
        <taxon>Bacteria</taxon>
        <taxon>Pseudomonadati</taxon>
        <taxon>Bacteroidota</taxon>
        <taxon>Chitinophagia</taxon>
        <taxon>Chitinophagales</taxon>
        <taxon>Chitinophagaceae</taxon>
        <taxon>Chitinophaga</taxon>
    </lineage>
</organism>
<evidence type="ECO:0000256" key="7">
    <source>
        <dbReference type="ARBA" id="ARBA00022840"/>
    </source>
</evidence>
<dbReference type="Proteomes" id="UP001326715">
    <property type="component" value="Chromosome"/>
</dbReference>
<dbReference type="SUPFAM" id="SSF52540">
    <property type="entry name" value="P-loop containing nucleoside triphosphate hydrolases"/>
    <property type="match status" value="1"/>
</dbReference>
<dbReference type="GO" id="GO:0006227">
    <property type="term" value="P:dUDP biosynthetic process"/>
    <property type="evidence" value="ECO:0007669"/>
    <property type="project" value="TreeGrafter"/>
</dbReference>
<dbReference type="STRING" id="1004.SAMN05661012_01660"/>
<dbReference type="HAMAP" id="MF_00165">
    <property type="entry name" value="Thymidylate_kinase"/>
    <property type="match status" value="1"/>
</dbReference>
<feature type="binding site" evidence="8">
    <location>
        <begin position="11"/>
        <end position="18"/>
    </location>
    <ligand>
        <name>ATP</name>
        <dbReference type="ChEBI" id="CHEBI:30616"/>
    </ligand>
</feature>
<dbReference type="NCBIfam" id="TIGR00041">
    <property type="entry name" value="DTMP_kinase"/>
    <property type="match status" value="1"/>
</dbReference>
<dbReference type="RefSeq" id="WP_072358798.1">
    <property type="nucleotide sequence ID" value="NZ_CP139972.1"/>
</dbReference>
<accession>A0A1K1P084</accession>
<keyword evidence="6 8" id="KW-0418">Kinase</keyword>
<keyword evidence="13" id="KW-1185">Reference proteome</keyword>
<dbReference type="GO" id="GO:0004798">
    <property type="term" value="F:dTMP kinase activity"/>
    <property type="evidence" value="ECO:0007669"/>
    <property type="project" value="UniProtKB-UniRule"/>
</dbReference>
<evidence type="ECO:0000313" key="10">
    <source>
        <dbReference type="EMBL" id="SFW40972.1"/>
    </source>
</evidence>
<keyword evidence="7 8" id="KW-0067">ATP-binding</keyword>
<evidence type="ECO:0000259" key="9">
    <source>
        <dbReference type="Pfam" id="PF02223"/>
    </source>
</evidence>
<comment type="pathway">
    <text evidence="1">Pyrimidine metabolism; dTTP biosynthesis.</text>
</comment>
<dbReference type="CDD" id="cd01672">
    <property type="entry name" value="TMPK"/>
    <property type="match status" value="1"/>
</dbReference>
<dbReference type="GO" id="GO:0006235">
    <property type="term" value="P:dTTP biosynthetic process"/>
    <property type="evidence" value="ECO:0007669"/>
    <property type="project" value="UniProtKB-UniRule"/>
</dbReference>
<comment type="catalytic activity">
    <reaction evidence="8">
        <text>dTMP + ATP = dTDP + ADP</text>
        <dbReference type="Rhea" id="RHEA:13517"/>
        <dbReference type="ChEBI" id="CHEBI:30616"/>
        <dbReference type="ChEBI" id="CHEBI:58369"/>
        <dbReference type="ChEBI" id="CHEBI:63528"/>
        <dbReference type="ChEBI" id="CHEBI:456216"/>
        <dbReference type="EC" id="2.7.4.9"/>
    </reaction>
</comment>
<dbReference type="AlphaFoldDB" id="A0A1K1P084"/>
<dbReference type="EMBL" id="FPIZ01000004">
    <property type="protein sequence ID" value="SFW40972.1"/>
    <property type="molecule type" value="Genomic_DNA"/>
</dbReference>
<evidence type="ECO:0000256" key="6">
    <source>
        <dbReference type="ARBA" id="ARBA00022777"/>
    </source>
</evidence>
<dbReference type="InterPro" id="IPR018095">
    <property type="entry name" value="Thymidylate_kin_CS"/>
</dbReference>
<dbReference type="PANTHER" id="PTHR10344:SF1">
    <property type="entry name" value="THYMIDYLATE KINASE"/>
    <property type="match status" value="1"/>
</dbReference>
<dbReference type="GO" id="GO:0006233">
    <property type="term" value="P:dTDP biosynthetic process"/>
    <property type="evidence" value="ECO:0007669"/>
    <property type="project" value="InterPro"/>
</dbReference>
<evidence type="ECO:0000313" key="12">
    <source>
        <dbReference type="Proteomes" id="UP000183788"/>
    </source>
</evidence>
<reference evidence="11 13" key="2">
    <citation type="submission" date="2023-11" db="EMBL/GenBank/DDBJ databases">
        <title>MicrobeMod: A computational toolkit for identifying prokaryotic methylation and restriction-modification with nanopore sequencing.</title>
        <authorList>
            <person name="Crits-Christoph A."/>
            <person name="Kang S.C."/>
            <person name="Lee H."/>
            <person name="Ostrov N."/>
        </authorList>
    </citation>
    <scope>NUCLEOTIDE SEQUENCE [LARGE SCALE GENOMIC DNA]</scope>
    <source>
        <strain evidence="11 13">ATCC 23090</strain>
    </source>
</reference>
<proteinExistence type="inferred from homology"/>
<dbReference type="GO" id="GO:0005737">
    <property type="term" value="C:cytoplasm"/>
    <property type="evidence" value="ECO:0007669"/>
    <property type="project" value="TreeGrafter"/>
</dbReference>
<dbReference type="Gene3D" id="3.40.50.300">
    <property type="entry name" value="P-loop containing nucleotide triphosphate hydrolases"/>
    <property type="match status" value="1"/>
</dbReference>
<evidence type="ECO:0000313" key="13">
    <source>
        <dbReference type="Proteomes" id="UP001326715"/>
    </source>
</evidence>
<dbReference type="Pfam" id="PF02223">
    <property type="entry name" value="Thymidylate_kin"/>
    <property type="match status" value="1"/>
</dbReference>
<dbReference type="PROSITE" id="PS01331">
    <property type="entry name" value="THYMIDYLATE_KINASE"/>
    <property type="match status" value="1"/>
</dbReference>
<feature type="domain" description="Thymidylate kinase-like" evidence="9">
    <location>
        <begin position="9"/>
        <end position="195"/>
    </location>
</feature>
<evidence type="ECO:0000256" key="1">
    <source>
        <dbReference type="ARBA" id="ARBA00004992"/>
    </source>
</evidence>
<comment type="function">
    <text evidence="8">Phosphorylation of dTMP to form dTDP in both de novo and salvage pathways of dTTP synthesis.</text>
</comment>
<dbReference type="GO" id="GO:0005524">
    <property type="term" value="F:ATP binding"/>
    <property type="evidence" value="ECO:0007669"/>
    <property type="project" value="UniProtKB-UniRule"/>
</dbReference>
<dbReference type="EC" id="2.7.4.9" evidence="8"/>
<name>A0A1K1P084_9BACT</name>
<gene>
    <name evidence="8 11" type="primary">tmk</name>
    <name evidence="10" type="ORF">SAMN05661012_01660</name>
    <name evidence="11" type="ORF">SR876_21550</name>
</gene>
<comment type="similarity">
    <text evidence="2 8">Belongs to the thymidylate kinase family.</text>
</comment>
<dbReference type="Proteomes" id="UP000183788">
    <property type="component" value="Unassembled WGS sequence"/>
</dbReference>
<keyword evidence="4 8" id="KW-0545">Nucleotide biosynthesis</keyword>
<protein>
    <recommendedName>
        <fullName evidence="8">Thymidylate kinase</fullName>
        <ecNumber evidence="8">2.7.4.9</ecNumber>
    </recommendedName>
    <alternativeName>
        <fullName evidence="8">dTMP kinase</fullName>
    </alternativeName>
</protein>
<evidence type="ECO:0000256" key="5">
    <source>
        <dbReference type="ARBA" id="ARBA00022741"/>
    </source>
</evidence>
<dbReference type="EMBL" id="CP140154">
    <property type="protein sequence ID" value="WQG87514.1"/>
    <property type="molecule type" value="Genomic_DNA"/>
</dbReference>
<dbReference type="OrthoDB" id="9774907at2"/>
<dbReference type="PANTHER" id="PTHR10344">
    <property type="entry name" value="THYMIDYLATE KINASE"/>
    <property type="match status" value="1"/>
</dbReference>
<keyword evidence="5 8" id="KW-0547">Nucleotide-binding</keyword>
<keyword evidence="3 8" id="KW-0808">Transferase</keyword>
<dbReference type="InterPro" id="IPR039430">
    <property type="entry name" value="Thymidylate_kin-like_dom"/>
</dbReference>